<dbReference type="InterPro" id="IPR013332">
    <property type="entry name" value="KPR_N"/>
</dbReference>
<dbReference type="NCBIfam" id="TIGR00745">
    <property type="entry name" value="apbA_panE"/>
    <property type="match status" value="1"/>
</dbReference>
<dbReference type="SUPFAM" id="SSF48179">
    <property type="entry name" value="6-phosphogluconate dehydrogenase C-terminal domain-like"/>
    <property type="match status" value="1"/>
</dbReference>
<organism evidence="14 15">
    <name type="scientific">Tepidibacillus fermentans</name>
    <dbReference type="NCBI Taxonomy" id="1281767"/>
    <lineage>
        <taxon>Bacteria</taxon>
        <taxon>Bacillati</taxon>
        <taxon>Bacillota</taxon>
        <taxon>Bacilli</taxon>
        <taxon>Bacillales</taxon>
        <taxon>Bacillaceae</taxon>
        <taxon>Tepidibacillus</taxon>
    </lineage>
</organism>
<keyword evidence="8 11" id="KW-0560">Oxidoreductase</keyword>
<dbReference type="RefSeq" id="WP_132766667.1">
    <property type="nucleotide sequence ID" value="NZ_SMAB01000001.1"/>
</dbReference>
<keyword evidence="15" id="KW-1185">Reference proteome</keyword>
<dbReference type="GO" id="GO:0008677">
    <property type="term" value="F:2-dehydropantoate 2-reductase activity"/>
    <property type="evidence" value="ECO:0007669"/>
    <property type="project" value="UniProtKB-EC"/>
</dbReference>
<dbReference type="InterPro" id="IPR003710">
    <property type="entry name" value="ApbA"/>
</dbReference>
<dbReference type="EC" id="1.1.1.169" evidence="4 11"/>
<keyword evidence="7 11" id="KW-0521">NADP</keyword>
<dbReference type="PANTHER" id="PTHR43765">
    <property type="entry name" value="2-DEHYDROPANTOATE 2-REDUCTASE-RELATED"/>
    <property type="match status" value="1"/>
</dbReference>
<evidence type="ECO:0000313" key="14">
    <source>
        <dbReference type="EMBL" id="TCS84427.1"/>
    </source>
</evidence>
<proteinExistence type="inferred from homology"/>
<dbReference type="GO" id="GO:0050661">
    <property type="term" value="F:NADP binding"/>
    <property type="evidence" value="ECO:0007669"/>
    <property type="project" value="TreeGrafter"/>
</dbReference>
<comment type="similarity">
    <text evidence="3 11">Belongs to the ketopantoate reductase family.</text>
</comment>
<dbReference type="Gene3D" id="3.40.50.720">
    <property type="entry name" value="NAD(P)-binding Rossmann-like Domain"/>
    <property type="match status" value="1"/>
</dbReference>
<dbReference type="OrthoDB" id="9800163at2"/>
<dbReference type="GO" id="GO:0015940">
    <property type="term" value="P:pantothenate biosynthetic process"/>
    <property type="evidence" value="ECO:0007669"/>
    <property type="project" value="UniProtKB-UniPathway"/>
</dbReference>
<evidence type="ECO:0000313" key="15">
    <source>
        <dbReference type="Proteomes" id="UP000295788"/>
    </source>
</evidence>
<evidence type="ECO:0000259" key="12">
    <source>
        <dbReference type="Pfam" id="PF02558"/>
    </source>
</evidence>
<dbReference type="InterPro" id="IPR050838">
    <property type="entry name" value="Ketopantoate_reductase"/>
</dbReference>
<dbReference type="Pfam" id="PF08546">
    <property type="entry name" value="ApbA_C"/>
    <property type="match status" value="1"/>
</dbReference>
<sequence length="309" mass="35369">MKIAIIGAGSLGLLFASRFIIHSDENIYLITKTEEQKRLIQKEKLYLQEIDGTNYSLNVKVYSQFDHGQTVDWIFLTVKQTNIAGIETTIKKWSDKHTKVICFQNGMGHFEYLKQKISNPVYLAVTTEGALRKAGNHIRHTGKGEIWLGRLEEQTDGSIEDLLSLLDQAGFRAFYSEKIKEKIWHKLVINAVINPLTALFEVKNGELIEDPYLKTLSNQLLSEIIRVLRKAEVPIDENIANAIEQVCIQTKDNESSMLQDLRRGQMTEIDSILKPIIDLGIRNHLTTTLLESIRLMVHAKENQLAKRKW</sequence>
<dbReference type="GO" id="GO:0005737">
    <property type="term" value="C:cytoplasm"/>
    <property type="evidence" value="ECO:0007669"/>
    <property type="project" value="TreeGrafter"/>
</dbReference>
<comment type="function">
    <text evidence="1 11">Catalyzes the NADPH-dependent reduction of ketopantoate into pantoic acid.</text>
</comment>
<dbReference type="InterPro" id="IPR013752">
    <property type="entry name" value="KPA_reductase"/>
</dbReference>
<name>A0A4R3KL17_9BACI</name>
<evidence type="ECO:0000256" key="3">
    <source>
        <dbReference type="ARBA" id="ARBA00007870"/>
    </source>
</evidence>
<evidence type="ECO:0000259" key="13">
    <source>
        <dbReference type="Pfam" id="PF08546"/>
    </source>
</evidence>
<evidence type="ECO:0000256" key="1">
    <source>
        <dbReference type="ARBA" id="ARBA00002919"/>
    </source>
</evidence>
<dbReference type="SUPFAM" id="SSF51735">
    <property type="entry name" value="NAD(P)-binding Rossmann-fold domains"/>
    <property type="match status" value="1"/>
</dbReference>
<evidence type="ECO:0000256" key="11">
    <source>
        <dbReference type="RuleBase" id="RU362068"/>
    </source>
</evidence>
<evidence type="ECO:0000256" key="7">
    <source>
        <dbReference type="ARBA" id="ARBA00022857"/>
    </source>
</evidence>
<dbReference type="Proteomes" id="UP000295788">
    <property type="component" value="Unassembled WGS sequence"/>
</dbReference>
<protein>
    <recommendedName>
        <fullName evidence="5 11">2-dehydropantoate 2-reductase</fullName>
        <ecNumber evidence="4 11">1.1.1.169</ecNumber>
    </recommendedName>
    <alternativeName>
        <fullName evidence="9 11">Ketopantoate reductase</fullName>
    </alternativeName>
</protein>
<dbReference type="AlphaFoldDB" id="A0A4R3KL17"/>
<accession>A0A4R3KL17</accession>
<evidence type="ECO:0000256" key="10">
    <source>
        <dbReference type="ARBA" id="ARBA00048793"/>
    </source>
</evidence>
<dbReference type="InterPro" id="IPR013328">
    <property type="entry name" value="6PGD_dom2"/>
</dbReference>
<comment type="pathway">
    <text evidence="2 11">Cofactor biosynthesis; (R)-pantothenate biosynthesis; (R)-pantoate from 3-methyl-2-oxobutanoate: step 2/2.</text>
</comment>
<dbReference type="InterPro" id="IPR036291">
    <property type="entry name" value="NAD(P)-bd_dom_sf"/>
</dbReference>
<dbReference type="UniPathway" id="UPA00028">
    <property type="reaction ID" value="UER00004"/>
</dbReference>
<reference evidence="14 15" key="1">
    <citation type="submission" date="2019-03" db="EMBL/GenBank/DDBJ databases">
        <title>Genomic Encyclopedia of Type Strains, Phase IV (KMG-IV): sequencing the most valuable type-strain genomes for metagenomic binning, comparative biology and taxonomic classification.</title>
        <authorList>
            <person name="Goeker M."/>
        </authorList>
    </citation>
    <scope>NUCLEOTIDE SEQUENCE [LARGE SCALE GENOMIC DNA]</scope>
    <source>
        <strain evidence="14 15">DSM 23802</strain>
    </source>
</reference>
<evidence type="ECO:0000256" key="2">
    <source>
        <dbReference type="ARBA" id="ARBA00004994"/>
    </source>
</evidence>
<evidence type="ECO:0000256" key="5">
    <source>
        <dbReference type="ARBA" id="ARBA00019465"/>
    </source>
</evidence>
<dbReference type="InterPro" id="IPR008927">
    <property type="entry name" value="6-PGluconate_DH-like_C_sf"/>
</dbReference>
<evidence type="ECO:0000256" key="6">
    <source>
        <dbReference type="ARBA" id="ARBA00022655"/>
    </source>
</evidence>
<feature type="domain" description="Ketopantoate reductase C-terminal" evidence="13">
    <location>
        <begin position="179"/>
        <end position="301"/>
    </location>
</feature>
<comment type="caution">
    <text evidence="14">The sequence shown here is derived from an EMBL/GenBank/DDBJ whole genome shotgun (WGS) entry which is preliminary data.</text>
</comment>
<gene>
    <name evidence="14" type="ORF">EDD72_10191</name>
</gene>
<dbReference type="FunFam" id="1.10.1040.10:FF:000017">
    <property type="entry name" value="2-dehydropantoate 2-reductase"/>
    <property type="match status" value="1"/>
</dbReference>
<dbReference type="EMBL" id="SMAB01000001">
    <property type="protein sequence ID" value="TCS84427.1"/>
    <property type="molecule type" value="Genomic_DNA"/>
</dbReference>
<evidence type="ECO:0000256" key="4">
    <source>
        <dbReference type="ARBA" id="ARBA00013014"/>
    </source>
</evidence>
<comment type="catalytic activity">
    <reaction evidence="10 11">
        <text>(R)-pantoate + NADP(+) = 2-dehydropantoate + NADPH + H(+)</text>
        <dbReference type="Rhea" id="RHEA:16233"/>
        <dbReference type="ChEBI" id="CHEBI:11561"/>
        <dbReference type="ChEBI" id="CHEBI:15378"/>
        <dbReference type="ChEBI" id="CHEBI:15980"/>
        <dbReference type="ChEBI" id="CHEBI:57783"/>
        <dbReference type="ChEBI" id="CHEBI:58349"/>
        <dbReference type="EC" id="1.1.1.169"/>
    </reaction>
</comment>
<feature type="domain" description="Ketopantoate reductase N-terminal" evidence="12">
    <location>
        <begin position="3"/>
        <end position="152"/>
    </location>
</feature>
<dbReference type="Pfam" id="PF02558">
    <property type="entry name" value="ApbA"/>
    <property type="match status" value="1"/>
</dbReference>
<evidence type="ECO:0000256" key="8">
    <source>
        <dbReference type="ARBA" id="ARBA00023002"/>
    </source>
</evidence>
<dbReference type="Gene3D" id="1.10.1040.10">
    <property type="entry name" value="N-(1-d-carboxylethyl)-l-norvaline Dehydrogenase, domain 2"/>
    <property type="match status" value="1"/>
</dbReference>
<dbReference type="PANTHER" id="PTHR43765:SF2">
    <property type="entry name" value="2-DEHYDROPANTOATE 2-REDUCTASE"/>
    <property type="match status" value="1"/>
</dbReference>
<keyword evidence="6 11" id="KW-0566">Pantothenate biosynthesis</keyword>
<evidence type="ECO:0000256" key="9">
    <source>
        <dbReference type="ARBA" id="ARBA00032024"/>
    </source>
</evidence>